<dbReference type="Pfam" id="PF01370">
    <property type="entry name" value="Epimerase"/>
    <property type="match status" value="1"/>
</dbReference>
<dbReference type="PANTHER" id="PTHR43078:SF6">
    <property type="entry name" value="UDP-GLUCURONIC ACID DECARBOXYLASE 1"/>
    <property type="match status" value="1"/>
</dbReference>
<keyword evidence="7" id="KW-0520">NAD</keyword>
<proteinExistence type="predicted"/>
<gene>
    <name evidence="14" type="ORF">A3J36_00970</name>
</gene>
<dbReference type="GO" id="GO:0033320">
    <property type="term" value="P:UDP-D-xylose biosynthetic process"/>
    <property type="evidence" value="ECO:0007669"/>
    <property type="project" value="UniProtKB-UniPathway"/>
</dbReference>
<dbReference type="GO" id="GO:0005737">
    <property type="term" value="C:cytoplasm"/>
    <property type="evidence" value="ECO:0007669"/>
    <property type="project" value="TreeGrafter"/>
</dbReference>
<comment type="cofactor">
    <cofactor evidence="1">
        <name>NAD(+)</name>
        <dbReference type="ChEBI" id="CHEBI:57540"/>
    </cofactor>
</comment>
<dbReference type="SUPFAM" id="SSF51735">
    <property type="entry name" value="NAD(P)-binding Rossmann-fold domains"/>
    <property type="match status" value="1"/>
</dbReference>
<evidence type="ECO:0000256" key="4">
    <source>
        <dbReference type="ARBA" id="ARBA00022793"/>
    </source>
</evidence>
<evidence type="ECO:0000313" key="15">
    <source>
        <dbReference type="Proteomes" id="UP000177750"/>
    </source>
</evidence>
<evidence type="ECO:0000256" key="8">
    <source>
        <dbReference type="ARBA" id="ARBA00023034"/>
    </source>
</evidence>
<dbReference type="UniPathway" id="UPA00796">
    <property type="reaction ID" value="UER00771"/>
</dbReference>
<evidence type="ECO:0000313" key="14">
    <source>
        <dbReference type="EMBL" id="OGL90685.1"/>
    </source>
</evidence>
<feature type="domain" description="NAD-dependent epimerase/dehydratase" evidence="13">
    <location>
        <begin position="11"/>
        <end position="258"/>
    </location>
</feature>
<keyword evidence="3" id="KW-0812">Transmembrane</keyword>
<keyword evidence="6" id="KW-1133">Transmembrane helix</keyword>
<dbReference type="InterPro" id="IPR044516">
    <property type="entry name" value="UXS-like"/>
</dbReference>
<reference evidence="14 15" key="1">
    <citation type="journal article" date="2016" name="Nat. Commun.">
        <title>Thousands of microbial genomes shed light on interconnected biogeochemical processes in an aquifer system.</title>
        <authorList>
            <person name="Anantharaman K."/>
            <person name="Brown C.T."/>
            <person name="Hug L.A."/>
            <person name="Sharon I."/>
            <person name="Castelle C.J."/>
            <person name="Probst A.J."/>
            <person name="Thomas B.C."/>
            <person name="Singh A."/>
            <person name="Wilkins M.J."/>
            <person name="Karaoz U."/>
            <person name="Brodie E.L."/>
            <person name="Williams K.H."/>
            <person name="Hubbard S.S."/>
            <person name="Banfield J.F."/>
        </authorList>
    </citation>
    <scope>NUCLEOTIDE SEQUENCE [LARGE SCALE GENOMIC DNA]</scope>
</reference>
<organism evidence="14 15">
    <name type="scientific">Candidatus Uhrbacteria bacterium RIFCSPLOWO2_02_FULL_54_37</name>
    <dbReference type="NCBI Taxonomy" id="1802412"/>
    <lineage>
        <taxon>Bacteria</taxon>
        <taxon>Candidatus Uhriibacteriota</taxon>
    </lineage>
</organism>
<dbReference type="InterPro" id="IPR001509">
    <property type="entry name" value="Epimerase_deHydtase"/>
</dbReference>
<keyword evidence="10" id="KW-0325">Glycoprotein</keyword>
<evidence type="ECO:0000256" key="7">
    <source>
        <dbReference type="ARBA" id="ARBA00023027"/>
    </source>
</evidence>
<evidence type="ECO:0000256" key="3">
    <source>
        <dbReference type="ARBA" id="ARBA00022692"/>
    </source>
</evidence>
<evidence type="ECO:0000256" key="6">
    <source>
        <dbReference type="ARBA" id="ARBA00022989"/>
    </source>
</evidence>
<evidence type="ECO:0000259" key="13">
    <source>
        <dbReference type="Pfam" id="PF01370"/>
    </source>
</evidence>
<dbReference type="AlphaFoldDB" id="A0A1F7VJK6"/>
<keyword evidence="11" id="KW-0456">Lyase</keyword>
<keyword evidence="8" id="KW-0333">Golgi apparatus</keyword>
<sequence length="341" mass="38332">MPFYASGRPTVIITGAAGFLGSHLVDALVPSANVIGIDNYVTGDEHNIDPFLSHPQFEFIRHDLAAPLDFHALPELKKFKFAIQGVQQIYHLACPTSPKEYKRLPIETLDTNAFATKHMLEVAQQHKAKFLFASSSAVYGEPAEATPVPEGWWGFVDPIGPRSSYNEGKRFAESECWNYRTTYDLDVKIVRIFNTYGPRMKLNDGRMIPDFIRSALRGEPLVVNGDRDSVSTFCYVSDMIDGLMKVMESDVAQPVNLGSDEPRPIREAAELVVRLTGSSSVIEYQAHLPYTVKQLTPDISFARNELSWWPLVKLEDGLAKTVEYMKAMAHLYDIEREVRGE</sequence>
<dbReference type="GO" id="GO:0042732">
    <property type="term" value="P:D-xylose metabolic process"/>
    <property type="evidence" value="ECO:0007669"/>
    <property type="project" value="InterPro"/>
</dbReference>
<dbReference type="GO" id="GO:0070403">
    <property type="term" value="F:NAD+ binding"/>
    <property type="evidence" value="ECO:0007669"/>
    <property type="project" value="InterPro"/>
</dbReference>
<keyword evidence="9" id="KW-0472">Membrane</keyword>
<dbReference type="PANTHER" id="PTHR43078">
    <property type="entry name" value="UDP-GLUCURONIC ACID DECARBOXYLASE-RELATED"/>
    <property type="match status" value="1"/>
</dbReference>
<dbReference type="Proteomes" id="UP000177750">
    <property type="component" value="Unassembled WGS sequence"/>
</dbReference>
<evidence type="ECO:0000256" key="12">
    <source>
        <dbReference type="ARBA" id="ARBA00037859"/>
    </source>
</evidence>
<keyword evidence="5" id="KW-0735">Signal-anchor</keyword>
<evidence type="ECO:0000256" key="1">
    <source>
        <dbReference type="ARBA" id="ARBA00001911"/>
    </source>
</evidence>
<protein>
    <recommendedName>
        <fullName evidence="13">NAD-dependent epimerase/dehydratase domain-containing protein</fullName>
    </recommendedName>
</protein>
<dbReference type="GO" id="GO:0048040">
    <property type="term" value="F:UDP-glucuronate decarboxylase activity"/>
    <property type="evidence" value="ECO:0007669"/>
    <property type="project" value="TreeGrafter"/>
</dbReference>
<dbReference type="EMBL" id="MGEU01000024">
    <property type="protein sequence ID" value="OGL90685.1"/>
    <property type="molecule type" value="Genomic_DNA"/>
</dbReference>
<comment type="caution">
    <text evidence="14">The sequence shown here is derived from an EMBL/GenBank/DDBJ whole genome shotgun (WGS) entry which is preliminary data.</text>
</comment>
<comment type="subcellular location">
    <subcellularLocation>
        <location evidence="2">Golgi apparatus membrane</location>
        <topology evidence="2">Single-pass type II membrane protein</topology>
    </subcellularLocation>
    <subcellularLocation>
        <location evidence="12">Golgi apparatus</location>
        <location evidence="12">Golgi stack membrane</location>
    </subcellularLocation>
</comment>
<dbReference type="InterPro" id="IPR036291">
    <property type="entry name" value="NAD(P)-bd_dom_sf"/>
</dbReference>
<evidence type="ECO:0000256" key="2">
    <source>
        <dbReference type="ARBA" id="ARBA00004323"/>
    </source>
</evidence>
<evidence type="ECO:0000256" key="11">
    <source>
        <dbReference type="ARBA" id="ARBA00023239"/>
    </source>
</evidence>
<evidence type="ECO:0000256" key="9">
    <source>
        <dbReference type="ARBA" id="ARBA00023136"/>
    </source>
</evidence>
<evidence type="ECO:0000256" key="10">
    <source>
        <dbReference type="ARBA" id="ARBA00023180"/>
    </source>
</evidence>
<dbReference type="Gene3D" id="3.40.50.720">
    <property type="entry name" value="NAD(P)-binding Rossmann-like Domain"/>
    <property type="match status" value="1"/>
</dbReference>
<evidence type="ECO:0000256" key="5">
    <source>
        <dbReference type="ARBA" id="ARBA00022968"/>
    </source>
</evidence>
<dbReference type="FunFam" id="3.40.50.720:FF:000065">
    <property type="entry name" value="UDP-glucuronic acid decarboxylase 1"/>
    <property type="match status" value="1"/>
</dbReference>
<name>A0A1F7VJK6_9BACT</name>
<keyword evidence="4" id="KW-0210">Decarboxylase</keyword>
<accession>A0A1F7VJK6</accession>